<keyword evidence="3" id="KW-1185">Reference proteome</keyword>
<dbReference type="Proteomes" id="UP000250140">
    <property type="component" value="Unassembled WGS sequence"/>
</dbReference>
<gene>
    <name evidence="2" type="ORF">AOQ84DRAFT_222125</name>
</gene>
<feature type="region of interest" description="Disordered" evidence="1">
    <location>
        <begin position="52"/>
        <end position="81"/>
    </location>
</feature>
<dbReference type="AlphaFoldDB" id="A0A8E2F134"/>
<evidence type="ECO:0000313" key="2">
    <source>
        <dbReference type="EMBL" id="OCL08201.1"/>
    </source>
</evidence>
<sequence>MSLTATLREGSPRDLHRETGAAGRGSWEIFPIAVVDANEAWKYNKKRDDADEAWGYNKEKREDADETWGHNKEKRKDVDEA</sequence>
<dbReference type="EMBL" id="KV749699">
    <property type="protein sequence ID" value="OCL08201.1"/>
    <property type="molecule type" value="Genomic_DNA"/>
</dbReference>
<name>A0A8E2F134_9PEZI</name>
<proteinExistence type="predicted"/>
<feature type="compositionally biased region" description="Basic and acidic residues" evidence="1">
    <location>
        <begin position="10"/>
        <end position="19"/>
    </location>
</feature>
<evidence type="ECO:0000256" key="1">
    <source>
        <dbReference type="SAM" id="MobiDB-lite"/>
    </source>
</evidence>
<feature type="compositionally biased region" description="Basic and acidic residues" evidence="1">
    <location>
        <begin position="57"/>
        <end position="81"/>
    </location>
</feature>
<feature type="region of interest" description="Disordered" evidence="1">
    <location>
        <begin position="1"/>
        <end position="22"/>
    </location>
</feature>
<accession>A0A8E2F134</accession>
<organism evidence="2 3">
    <name type="scientific">Glonium stellatum</name>
    <dbReference type="NCBI Taxonomy" id="574774"/>
    <lineage>
        <taxon>Eukaryota</taxon>
        <taxon>Fungi</taxon>
        <taxon>Dikarya</taxon>
        <taxon>Ascomycota</taxon>
        <taxon>Pezizomycotina</taxon>
        <taxon>Dothideomycetes</taxon>
        <taxon>Pleosporomycetidae</taxon>
        <taxon>Gloniales</taxon>
        <taxon>Gloniaceae</taxon>
        <taxon>Glonium</taxon>
    </lineage>
</organism>
<evidence type="ECO:0000313" key="3">
    <source>
        <dbReference type="Proteomes" id="UP000250140"/>
    </source>
</evidence>
<reference evidence="2 3" key="1">
    <citation type="journal article" date="2016" name="Nat. Commun.">
        <title>Ectomycorrhizal ecology is imprinted in the genome of the dominant symbiotic fungus Cenococcum geophilum.</title>
        <authorList>
            <consortium name="DOE Joint Genome Institute"/>
            <person name="Peter M."/>
            <person name="Kohler A."/>
            <person name="Ohm R.A."/>
            <person name="Kuo A."/>
            <person name="Krutzmann J."/>
            <person name="Morin E."/>
            <person name="Arend M."/>
            <person name="Barry K.W."/>
            <person name="Binder M."/>
            <person name="Choi C."/>
            <person name="Clum A."/>
            <person name="Copeland A."/>
            <person name="Grisel N."/>
            <person name="Haridas S."/>
            <person name="Kipfer T."/>
            <person name="LaButti K."/>
            <person name="Lindquist E."/>
            <person name="Lipzen A."/>
            <person name="Maire R."/>
            <person name="Meier B."/>
            <person name="Mihaltcheva S."/>
            <person name="Molinier V."/>
            <person name="Murat C."/>
            <person name="Poggeler S."/>
            <person name="Quandt C.A."/>
            <person name="Sperisen C."/>
            <person name="Tritt A."/>
            <person name="Tisserant E."/>
            <person name="Crous P.W."/>
            <person name="Henrissat B."/>
            <person name="Nehls U."/>
            <person name="Egli S."/>
            <person name="Spatafora J.W."/>
            <person name="Grigoriev I.V."/>
            <person name="Martin F.M."/>
        </authorList>
    </citation>
    <scope>NUCLEOTIDE SEQUENCE [LARGE SCALE GENOMIC DNA]</scope>
    <source>
        <strain evidence="2 3">CBS 207.34</strain>
    </source>
</reference>
<protein>
    <submittedName>
        <fullName evidence="2">Uncharacterized protein</fullName>
    </submittedName>
</protein>